<dbReference type="Proteomes" id="UP001552299">
    <property type="component" value="Unassembled WGS sequence"/>
</dbReference>
<gene>
    <name evidence="1" type="ORF">M5K25_012358</name>
</gene>
<protein>
    <submittedName>
        <fullName evidence="1">Uncharacterized protein</fullName>
    </submittedName>
</protein>
<dbReference type="EMBL" id="JANQDX010000010">
    <property type="protein sequence ID" value="KAL0917303.1"/>
    <property type="molecule type" value="Genomic_DNA"/>
</dbReference>
<dbReference type="AlphaFoldDB" id="A0ABD0UXI7"/>
<organism evidence="1 2">
    <name type="scientific">Dendrobium thyrsiflorum</name>
    <name type="common">Pinecone-like raceme dendrobium</name>
    <name type="synonym">Orchid</name>
    <dbReference type="NCBI Taxonomy" id="117978"/>
    <lineage>
        <taxon>Eukaryota</taxon>
        <taxon>Viridiplantae</taxon>
        <taxon>Streptophyta</taxon>
        <taxon>Embryophyta</taxon>
        <taxon>Tracheophyta</taxon>
        <taxon>Spermatophyta</taxon>
        <taxon>Magnoliopsida</taxon>
        <taxon>Liliopsida</taxon>
        <taxon>Asparagales</taxon>
        <taxon>Orchidaceae</taxon>
        <taxon>Epidendroideae</taxon>
        <taxon>Malaxideae</taxon>
        <taxon>Dendrobiinae</taxon>
        <taxon>Dendrobium</taxon>
    </lineage>
</organism>
<evidence type="ECO:0000313" key="2">
    <source>
        <dbReference type="Proteomes" id="UP001552299"/>
    </source>
</evidence>
<comment type="caution">
    <text evidence="1">The sequence shown here is derived from an EMBL/GenBank/DDBJ whole genome shotgun (WGS) entry which is preliminary data.</text>
</comment>
<accession>A0ABD0UXI7</accession>
<evidence type="ECO:0000313" key="1">
    <source>
        <dbReference type="EMBL" id="KAL0917303.1"/>
    </source>
</evidence>
<reference evidence="1 2" key="1">
    <citation type="journal article" date="2024" name="Plant Biotechnol. J.">
        <title>Dendrobium thyrsiflorum genome and its molecular insights into genes involved in important horticultural traits.</title>
        <authorList>
            <person name="Chen B."/>
            <person name="Wang J.Y."/>
            <person name="Zheng P.J."/>
            <person name="Li K.L."/>
            <person name="Liang Y.M."/>
            <person name="Chen X.F."/>
            <person name="Zhang C."/>
            <person name="Zhao X."/>
            <person name="He X."/>
            <person name="Zhang G.Q."/>
            <person name="Liu Z.J."/>
            <person name="Xu Q."/>
        </authorList>
    </citation>
    <scope>NUCLEOTIDE SEQUENCE [LARGE SCALE GENOMIC DNA]</scope>
    <source>
        <strain evidence="1">GZMU011</strain>
    </source>
</reference>
<keyword evidence="2" id="KW-1185">Reference proteome</keyword>
<name>A0ABD0UXI7_DENTH</name>
<proteinExistence type="predicted"/>
<sequence>MGSRLRGNKPQGGWVRNSLRIIISHAAETRYPQCDIHLSSRTILIWAARNFTILHLKRMVGGMMMSPIMIPWFRRTGPSWSQVYLVKGGSRPNLTEGSLSAAMGFDVIGKHTGAGHNRYIVVPFGGRITQFRGPRVITVYPAVPFGGKTAERYVNFNLFEIF</sequence>